<dbReference type="EMBL" id="VSSQ01000004">
    <property type="protein sequence ID" value="MPL57432.1"/>
    <property type="molecule type" value="Genomic_DNA"/>
</dbReference>
<dbReference type="PANTHER" id="PTHR36566">
    <property type="entry name" value="NICKEL INSERTION PROTEIN-RELATED"/>
    <property type="match status" value="1"/>
</dbReference>
<proteinExistence type="predicted"/>
<sequence length="271" mass="28769">MKILYYDCFAGISGDMNLAALIDLGVSPDYLKAELAKLAIDDEFALQCQPEKCNGIQGMQVHVRLSGHQHGHSHGHEHPHGHEHNPAQGSHLPHRNLADITAIITQSTLADPVKQTSLNIFRRIAEAEAKVHGKALEDVHFHEVGATDSIVDIVGAAICFHALDVDAVWSSPLELGGGFVRCAHGMMPVPAPATVEILHGIPTTRGGVEHEATTPTGAAIIAALAHAFKAAPAMTTLSTGYGIGHRQTERPNMLRVHLAEVDEVAVAGPAS</sequence>
<accession>A0A644SUR3</accession>
<dbReference type="PANTHER" id="PTHR36566:SF1">
    <property type="entry name" value="PYRIDINIUM-3,5-BISTHIOCARBOXYLIC ACID MONONUCLEOTIDE NICKEL INSERTION PROTEIN"/>
    <property type="match status" value="1"/>
</dbReference>
<reference evidence="3" key="1">
    <citation type="submission" date="2019-08" db="EMBL/GenBank/DDBJ databases">
        <authorList>
            <person name="Kucharzyk K."/>
            <person name="Murdoch R.W."/>
            <person name="Higgins S."/>
            <person name="Loffler F."/>
        </authorList>
    </citation>
    <scope>NUCLEOTIDE SEQUENCE</scope>
</reference>
<dbReference type="InterPro" id="IPR002822">
    <property type="entry name" value="Ni_insertion"/>
</dbReference>
<name>A0A644SUR3_9ZZZZ</name>
<feature type="compositionally biased region" description="Basic and acidic residues" evidence="2">
    <location>
        <begin position="74"/>
        <end position="85"/>
    </location>
</feature>
<evidence type="ECO:0000256" key="2">
    <source>
        <dbReference type="SAM" id="MobiDB-lite"/>
    </source>
</evidence>
<dbReference type="Pfam" id="PF01969">
    <property type="entry name" value="Ni_insertion"/>
    <property type="match status" value="1"/>
</dbReference>
<evidence type="ECO:0000313" key="3">
    <source>
        <dbReference type="EMBL" id="MPL57432.1"/>
    </source>
</evidence>
<keyword evidence="1" id="KW-0533">Nickel</keyword>
<evidence type="ECO:0000256" key="1">
    <source>
        <dbReference type="ARBA" id="ARBA00022596"/>
    </source>
</evidence>
<gene>
    <name evidence="3" type="primary">larC_1</name>
    <name evidence="3" type="ORF">SDC9_02937</name>
</gene>
<protein>
    <submittedName>
        <fullName evidence="3">Pyridinium-3,5-bisthiocarboxylic acid mononucleotide nickel insertion protein</fullName>
    </submittedName>
</protein>
<comment type="caution">
    <text evidence="3">The sequence shown here is derived from an EMBL/GenBank/DDBJ whole genome shotgun (WGS) entry which is preliminary data.</text>
</comment>
<feature type="region of interest" description="Disordered" evidence="2">
    <location>
        <begin position="66"/>
        <end position="92"/>
    </location>
</feature>
<organism evidence="3">
    <name type="scientific">bioreactor metagenome</name>
    <dbReference type="NCBI Taxonomy" id="1076179"/>
    <lineage>
        <taxon>unclassified sequences</taxon>
        <taxon>metagenomes</taxon>
        <taxon>ecological metagenomes</taxon>
    </lineage>
</organism>
<dbReference type="AlphaFoldDB" id="A0A644SUR3"/>